<protein>
    <submittedName>
        <fullName evidence="2">Uncharacterized protein</fullName>
    </submittedName>
</protein>
<accession>X0VZI9</accession>
<comment type="caution">
    <text evidence="2">The sequence shown here is derived from an EMBL/GenBank/DDBJ whole genome shotgun (WGS) entry which is preliminary data.</text>
</comment>
<reference evidence="2" key="1">
    <citation type="journal article" date="2014" name="Front. Microbiol.">
        <title>High frequency of phylogenetically diverse reductive dehalogenase-homologous genes in deep subseafloor sedimentary metagenomes.</title>
        <authorList>
            <person name="Kawai M."/>
            <person name="Futagami T."/>
            <person name="Toyoda A."/>
            <person name="Takaki Y."/>
            <person name="Nishi S."/>
            <person name="Hori S."/>
            <person name="Arai W."/>
            <person name="Tsubouchi T."/>
            <person name="Morono Y."/>
            <person name="Uchiyama I."/>
            <person name="Ito T."/>
            <person name="Fujiyama A."/>
            <person name="Inagaki F."/>
            <person name="Takami H."/>
        </authorList>
    </citation>
    <scope>NUCLEOTIDE SEQUENCE</scope>
    <source>
        <strain evidence="2">Expedition CK06-06</strain>
    </source>
</reference>
<evidence type="ECO:0000256" key="1">
    <source>
        <dbReference type="SAM" id="MobiDB-lite"/>
    </source>
</evidence>
<feature type="compositionally biased region" description="Basic residues" evidence="1">
    <location>
        <begin position="135"/>
        <end position="144"/>
    </location>
</feature>
<sequence length="144" mass="16806">IIYAPYGQFPIMFHTNRRCAGMLKAPSRSRPGWDQLPDHLFDPNAADWLVVRPAWRPLEGYDAVIRRWQGRARRAGRHLTSDSLSVKDITWGNRPVLRYHYFQSPGPSRTRNITLIHMQRADRRGRAKTAVTRPNRPRITGRRP</sequence>
<gene>
    <name evidence="2" type="ORF">S01H1_36617</name>
</gene>
<dbReference type="EMBL" id="BARS01022951">
    <property type="protein sequence ID" value="GAG05901.1"/>
    <property type="molecule type" value="Genomic_DNA"/>
</dbReference>
<proteinExistence type="predicted"/>
<feature type="region of interest" description="Disordered" evidence="1">
    <location>
        <begin position="121"/>
        <end position="144"/>
    </location>
</feature>
<dbReference type="AlphaFoldDB" id="X0VZI9"/>
<evidence type="ECO:0000313" key="2">
    <source>
        <dbReference type="EMBL" id="GAG05901.1"/>
    </source>
</evidence>
<feature type="non-terminal residue" evidence="2">
    <location>
        <position position="1"/>
    </location>
</feature>
<name>X0VZI9_9ZZZZ</name>
<organism evidence="2">
    <name type="scientific">marine sediment metagenome</name>
    <dbReference type="NCBI Taxonomy" id="412755"/>
    <lineage>
        <taxon>unclassified sequences</taxon>
        <taxon>metagenomes</taxon>
        <taxon>ecological metagenomes</taxon>
    </lineage>
</organism>